<name>A0ABY9KXG0_9BACI</name>
<proteinExistence type="predicted"/>
<dbReference type="Pfam" id="PF06054">
    <property type="entry name" value="CoiA_nuc"/>
    <property type="match status" value="1"/>
</dbReference>
<accession>A0ABY9KXG0</accession>
<dbReference type="Pfam" id="PF25166">
    <property type="entry name" value="CoiA_C"/>
    <property type="match status" value="1"/>
</dbReference>
<protein>
    <submittedName>
        <fullName evidence="4">Competence protein CoiA family protein</fullName>
    </submittedName>
</protein>
<dbReference type="InterPro" id="IPR057253">
    <property type="entry name" value="CoiA-like_N"/>
</dbReference>
<evidence type="ECO:0000313" key="4">
    <source>
        <dbReference type="EMBL" id="WLV25551.1"/>
    </source>
</evidence>
<organism evidence="4 5">
    <name type="scientific">Aciduricibacillus chroicocephali</name>
    <dbReference type="NCBI Taxonomy" id="3054939"/>
    <lineage>
        <taxon>Bacteria</taxon>
        <taxon>Bacillati</taxon>
        <taxon>Bacillota</taxon>
        <taxon>Bacilli</taxon>
        <taxon>Bacillales</taxon>
        <taxon>Bacillaceae</taxon>
        <taxon>Aciduricibacillus</taxon>
    </lineage>
</organism>
<feature type="domain" description="Competence protein CoiA-like N-terminal" evidence="2">
    <location>
        <begin position="18"/>
        <end position="61"/>
    </location>
</feature>
<evidence type="ECO:0000259" key="1">
    <source>
        <dbReference type="Pfam" id="PF06054"/>
    </source>
</evidence>
<dbReference type="Proteomes" id="UP001180087">
    <property type="component" value="Chromosome"/>
</dbReference>
<dbReference type="EMBL" id="CP129113">
    <property type="protein sequence ID" value="WLV25551.1"/>
    <property type="molecule type" value="Genomic_DNA"/>
</dbReference>
<dbReference type="Pfam" id="PF25164">
    <property type="entry name" value="CoiA_N"/>
    <property type="match status" value="1"/>
</dbReference>
<gene>
    <name evidence="4" type="ORF">QR721_04910</name>
</gene>
<sequence length="405" mass="47332">MLQAIDESGQSIIPAALNMESLNYLKKERHSFYCPECKKPVILKAGRRVIPHFAHFATSNCGGGEGGYHENGKWQLFNWLANQNLDVSLEAFLEEVKRRPDILLKIGDRRIVIEYQCAQITQEEIRSRMDDYDQAGLEQIWILGGNRLKRLGSTSLSLDYFSQYFLHRYKKTPDEYLYFYCPGTIHFAIFHNPLFANKRKAFGTIQFSHIKRINFKDLFQPFHFKSEQIAQCWENEKESFRKSASRRCYGEEMRFHQWLYSHGWHVSTLPACIGLPVRNANEMRLPTFHWQARLVMEIIRPAFNRQALSLNSIKSSMSRFVVVNDNLPILQEGIDPVVDYVMQLSHLGYLNIYPDGTITCEKRIDLHRNVEHSLHEDSLIMQKWLQLQKMPNQKKSMIPANSAIL</sequence>
<dbReference type="RefSeq" id="WP_348029342.1">
    <property type="nucleotide sequence ID" value="NZ_CP129113.1"/>
</dbReference>
<evidence type="ECO:0000313" key="5">
    <source>
        <dbReference type="Proteomes" id="UP001180087"/>
    </source>
</evidence>
<feature type="domain" description="Competence protein CoiA nuclease-like" evidence="1">
    <location>
        <begin position="65"/>
        <end position="221"/>
    </location>
</feature>
<reference evidence="4" key="1">
    <citation type="submission" date="2023-06" db="EMBL/GenBank/DDBJ databases">
        <title>A Treasure from Seagulls: Isolation and Description of Aciduricobacillus qingdaonensis gen. nov., sp. nov., a Rare Obligately Uric Acid-utilizing Member in the Family Bacillaceae.</title>
        <authorList>
            <person name="Liu W."/>
            <person name="Wang B."/>
        </authorList>
    </citation>
    <scope>NUCLEOTIDE SEQUENCE</scope>
    <source>
        <strain evidence="4">44XB</strain>
    </source>
</reference>
<evidence type="ECO:0000259" key="3">
    <source>
        <dbReference type="Pfam" id="PF25166"/>
    </source>
</evidence>
<dbReference type="InterPro" id="IPR057252">
    <property type="entry name" value="CoiA_C"/>
</dbReference>
<feature type="domain" description="Competence protein CoiA C-terminal" evidence="3">
    <location>
        <begin position="232"/>
        <end position="365"/>
    </location>
</feature>
<evidence type="ECO:0000259" key="2">
    <source>
        <dbReference type="Pfam" id="PF25164"/>
    </source>
</evidence>
<dbReference type="InterPro" id="IPR010330">
    <property type="entry name" value="CoiA_nuc"/>
</dbReference>
<keyword evidence="5" id="KW-1185">Reference proteome</keyword>